<protein>
    <recommendedName>
        <fullName evidence="2">C2H2-type domain-containing protein</fullName>
    </recommendedName>
</protein>
<dbReference type="Proteomes" id="UP000317257">
    <property type="component" value="Unassembled WGS sequence"/>
</dbReference>
<feature type="domain" description="C2H2-type" evidence="2">
    <location>
        <begin position="104"/>
        <end position="132"/>
    </location>
</feature>
<feature type="non-terminal residue" evidence="3">
    <location>
        <position position="147"/>
    </location>
</feature>
<name>A0A5C6G252_METRR</name>
<evidence type="ECO:0000259" key="2">
    <source>
        <dbReference type="PROSITE" id="PS50157"/>
    </source>
</evidence>
<comment type="caution">
    <text evidence="3">The sequence shown here is derived from an EMBL/GenBank/DDBJ whole genome shotgun (WGS) entry which is preliminary data.</text>
</comment>
<gene>
    <name evidence="3" type="ORF">ED733_000061</name>
</gene>
<dbReference type="AlphaFoldDB" id="A0A5C6G252"/>
<dbReference type="GO" id="GO:0008270">
    <property type="term" value="F:zinc ion binding"/>
    <property type="evidence" value="ECO:0007669"/>
    <property type="project" value="UniProtKB-KW"/>
</dbReference>
<sequence length="147" mass="16428">MNARPDESSALDHHPQASAYPMEDLEEAALQDADAWLRDMANNDDNEWPFGPPVAEASPITSMATDTRTARGIIFKGCRCTSHQDIYSDWPIQDAELTIAICMRICVYCGKDFEAASALRGHMRRVYAKRNITISPENRGRWSAAIP</sequence>
<keyword evidence="1" id="KW-0863">Zinc-finger</keyword>
<dbReference type="InterPro" id="IPR013087">
    <property type="entry name" value="Znf_C2H2_type"/>
</dbReference>
<proteinExistence type="predicted"/>
<evidence type="ECO:0000256" key="1">
    <source>
        <dbReference type="PROSITE-ProRule" id="PRU00042"/>
    </source>
</evidence>
<keyword evidence="1" id="KW-0479">Metal-binding</keyword>
<evidence type="ECO:0000313" key="3">
    <source>
        <dbReference type="EMBL" id="TWU70341.1"/>
    </source>
</evidence>
<organism evidence="3 4">
    <name type="scientific">Metarhizium rileyi (strain RCEF 4871)</name>
    <name type="common">Nomuraea rileyi</name>
    <dbReference type="NCBI Taxonomy" id="1649241"/>
    <lineage>
        <taxon>Eukaryota</taxon>
        <taxon>Fungi</taxon>
        <taxon>Dikarya</taxon>
        <taxon>Ascomycota</taxon>
        <taxon>Pezizomycotina</taxon>
        <taxon>Sordariomycetes</taxon>
        <taxon>Hypocreomycetidae</taxon>
        <taxon>Hypocreales</taxon>
        <taxon>Clavicipitaceae</taxon>
        <taxon>Metarhizium</taxon>
    </lineage>
</organism>
<accession>A0A5C6G252</accession>
<dbReference type="PROSITE" id="PS50157">
    <property type="entry name" value="ZINC_FINGER_C2H2_2"/>
    <property type="match status" value="1"/>
</dbReference>
<reference evidence="4" key="1">
    <citation type="submission" date="2018-12" db="EMBL/GenBank/DDBJ databases">
        <title>The complete genome of Metarhizium rileyi, a key fungal pathogen of Lepidoptera.</title>
        <authorList>
            <person name="Binneck E."/>
            <person name="Lastra C.C.L."/>
            <person name="Sosa-Gomez D.R."/>
        </authorList>
    </citation>
    <scope>NUCLEOTIDE SEQUENCE [LARGE SCALE GENOMIC DNA]</scope>
    <source>
        <strain evidence="4">Cep018-CH2</strain>
    </source>
</reference>
<evidence type="ECO:0000313" key="4">
    <source>
        <dbReference type="Proteomes" id="UP000317257"/>
    </source>
</evidence>
<keyword evidence="1" id="KW-0862">Zinc</keyword>
<dbReference type="EMBL" id="SBHS01000173">
    <property type="protein sequence ID" value="TWU70341.1"/>
    <property type="molecule type" value="Genomic_DNA"/>
</dbReference>